<gene>
    <name evidence="1" type="ORF">DB30_05519</name>
</gene>
<proteinExistence type="predicted"/>
<evidence type="ECO:0000313" key="1">
    <source>
        <dbReference type="EMBL" id="KIG15496.1"/>
    </source>
</evidence>
<name>A0A0C2CWT6_9BACT</name>
<dbReference type="AlphaFoldDB" id="A0A0C2CWT6"/>
<comment type="caution">
    <text evidence="1">The sequence shown here is derived from an EMBL/GenBank/DDBJ whole genome shotgun (WGS) entry which is preliminary data.</text>
</comment>
<evidence type="ECO:0000313" key="2">
    <source>
        <dbReference type="Proteomes" id="UP000031599"/>
    </source>
</evidence>
<organism evidence="1 2">
    <name type="scientific">Enhygromyxa salina</name>
    <dbReference type="NCBI Taxonomy" id="215803"/>
    <lineage>
        <taxon>Bacteria</taxon>
        <taxon>Pseudomonadati</taxon>
        <taxon>Myxococcota</taxon>
        <taxon>Polyangia</taxon>
        <taxon>Nannocystales</taxon>
        <taxon>Nannocystaceae</taxon>
        <taxon>Enhygromyxa</taxon>
    </lineage>
</organism>
<dbReference type="Proteomes" id="UP000031599">
    <property type="component" value="Unassembled WGS sequence"/>
</dbReference>
<reference evidence="1 2" key="1">
    <citation type="submission" date="2014-12" db="EMBL/GenBank/DDBJ databases">
        <title>Genome assembly of Enhygromyxa salina DSM 15201.</title>
        <authorList>
            <person name="Sharma G."/>
            <person name="Subramanian S."/>
        </authorList>
    </citation>
    <scope>NUCLEOTIDE SEQUENCE [LARGE SCALE GENOMIC DNA]</scope>
    <source>
        <strain evidence="1 2">DSM 15201</strain>
    </source>
</reference>
<protein>
    <submittedName>
        <fullName evidence="1">Uncharacterized protein</fullName>
    </submittedName>
</protein>
<sequence>MSAPWVERRCGSATKQGVRHESELTMSMEMFFVQALRGPWVQSRVLTRQR</sequence>
<accession>A0A0C2CWT6</accession>
<dbReference type="EMBL" id="JMCC02000052">
    <property type="protein sequence ID" value="KIG15496.1"/>
    <property type="molecule type" value="Genomic_DNA"/>
</dbReference>